<organism evidence="6 9">
    <name type="scientific">Phytopseudomonas dryadis</name>
    <dbReference type="NCBI Taxonomy" id="2487520"/>
    <lineage>
        <taxon>Bacteria</taxon>
        <taxon>Pseudomonadati</taxon>
        <taxon>Pseudomonadota</taxon>
        <taxon>Gammaproteobacteria</taxon>
        <taxon>Pseudomonadales</taxon>
        <taxon>Pseudomonadaceae</taxon>
        <taxon>Phytopseudomonas</taxon>
    </lineage>
</organism>
<sequence length="346" mass="38288">MSAIIFRSVLALCAGIVLSSSVSAQQKPVELIGLNVAGAAFASSHIPGKHGTNFFFPPKGYYEKWQQKGISWVRFSIQWERLQPKANGEFDESYARLIDKTLTEAHQNGIEVMLDVHNYGRYYGKVIGTEEVPISAYRNLMERIAERWGDNPAIYAYDLMNEPYGAANQYWPAVAQAGIDGVRKHDSRNAVYVEGAEYSSALRWPKLNDALLDLQDPADNIVYSAHMYIDPDGSGSYKQALASNLDPMIGVKRIEPFVNWLIEHNKKGHIGEFGVPADDAPGLVALDNVLAYLQKHCIPFTYWAAGPSWGNHKLSVEPVKGVDRPQWAVLQKYLGGGNCTSIGPGT</sequence>
<proteinExistence type="inferred from homology"/>
<keyword evidence="2 3" id="KW-0326">Glycosidase</keyword>
<dbReference type="EMBL" id="QJUL01000013">
    <property type="protein sequence ID" value="TBU92891.1"/>
    <property type="molecule type" value="Genomic_DNA"/>
</dbReference>
<feature type="domain" description="Glycoside hydrolase family 5" evidence="5">
    <location>
        <begin position="37"/>
        <end position="307"/>
    </location>
</feature>
<dbReference type="InterPro" id="IPR017853">
    <property type="entry name" value="GH"/>
</dbReference>
<comment type="caution">
    <text evidence="6">The sequence shown here is derived from an EMBL/GenBank/DDBJ whole genome shotgun (WGS) entry which is preliminary data.</text>
</comment>
<keyword evidence="8" id="KW-1185">Reference proteome</keyword>
<dbReference type="AlphaFoldDB" id="A0A4Q9R369"/>
<dbReference type="Proteomes" id="UP000291334">
    <property type="component" value="Unassembled WGS sequence"/>
</dbReference>
<dbReference type="SUPFAM" id="SSF51445">
    <property type="entry name" value="(Trans)glycosidases"/>
    <property type="match status" value="1"/>
</dbReference>
<evidence type="ECO:0000259" key="5">
    <source>
        <dbReference type="Pfam" id="PF00150"/>
    </source>
</evidence>
<dbReference type="PANTHER" id="PTHR34142:SF1">
    <property type="entry name" value="GLYCOSIDE HYDROLASE FAMILY 5 DOMAIN-CONTAINING PROTEIN"/>
    <property type="match status" value="1"/>
</dbReference>
<evidence type="ECO:0000256" key="4">
    <source>
        <dbReference type="SAM" id="SignalP"/>
    </source>
</evidence>
<name>A0A4Q9R369_9GAMM</name>
<evidence type="ECO:0000313" key="9">
    <source>
        <dbReference type="Proteomes" id="UP000293172"/>
    </source>
</evidence>
<evidence type="ECO:0000256" key="2">
    <source>
        <dbReference type="ARBA" id="ARBA00023295"/>
    </source>
</evidence>
<dbReference type="OrthoDB" id="6769681at2"/>
<evidence type="ECO:0000313" key="6">
    <source>
        <dbReference type="EMBL" id="TBU92891.1"/>
    </source>
</evidence>
<dbReference type="GO" id="GO:0004553">
    <property type="term" value="F:hydrolase activity, hydrolyzing O-glycosyl compounds"/>
    <property type="evidence" value="ECO:0007669"/>
    <property type="project" value="InterPro"/>
</dbReference>
<dbReference type="GO" id="GO:0009251">
    <property type="term" value="P:glucan catabolic process"/>
    <property type="evidence" value="ECO:0007669"/>
    <property type="project" value="TreeGrafter"/>
</dbReference>
<dbReference type="Pfam" id="PF00150">
    <property type="entry name" value="Cellulase"/>
    <property type="match status" value="1"/>
</dbReference>
<keyword evidence="1 3" id="KW-0378">Hydrolase</keyword>
<dbReference type="EMBL" id="QJUM01000015">
    <property type="protein sequence ID" value="TBV04635.1"/>
    <property type="molecule type" value="Genomic_DNA"/>
</dbReference>
<dbReference type="PANTHER" id="PTHR34142">
    <property type="entry name" value="ENDO-BETA-1,4-GLUCANASE A"/>
    <property type="match status" value="1"/>
</dbReference>
<feature type="chain" id="PRO_5020559879" evidence="4">
    <location>
        <begin position="25"/>
        <end position="346"/>
    </location>
</feature>
<accession>A0A4Q9R369</accession>
<comment type="similarity">
    <text evidence="3">Belongs to the glycosyl hydrolase 5 (cellulase A) family.</text>
</comment>
<dbReference type="RefSeq" id="WP_131175698.1">
    <property type="nucleotide sequence ID" value="NZ_QJUL01000013.1"/>
</dbReference>
<evidence type="ECO:0000313" key="8">
    <source>
        <dbReference type="Proteomes" id="UP000291334"/>
    </source>
</evidence>
<evidence type="ECO:0000256" key="3">
    <source>
        <dbReference type="RuleBase" id="RU361153"/>
    </source>
</evidence>
<keyword evidence="4" id="KW-0732">Signal</keyword>
<feature type="signal peptide" evidence="4">
    <location>
        <begin position="1"/>
        <end position="24"/>
    </location>
</feature>
<dbReference type="InterPro" id="IPR001547">
    <property type="entry name" value="Glyco_hydro_5"/>
</dbReference>
<gene>
    <name evidence="7" type="ORF">DNK34_13885</name>
    <name evidence="6" type="ORF">DNK44_10975</name>
</gene>
<dbReference type="Gene3D" id="3.20.20.80">
    <property type="entry name" value="Glycosidases"/>
    <property type="match status" value="1"/>
</dbReference>
<evidence type="ECO:0000313" key="7">
    <source>
        <dbReference type="EMBL" id="TBV04635.1"/>
    </source>
</evidence>
<reference evidence="8 9" key="1">
    <citation type="submission" date="2018-06" db="EMBL/GenBank/DDBJ databases">
        <title>Three novel Pseudomonas species isolated from symptomatic oak.</title>
        <authorList>
            <person name="Bueno-Gonzalez V."/>
            <person name="Brady C."/>
        </authorList>
    </citation>
    <scope>NUCLEOTIDE SEQUENCE [LARGE SCALE GENOMIC DNA]</scope>
    <source>
        <strain evidence="7 8">P26B</strain>
        <strain evidence="6 9">P6B</strain>
    </source>
</reference>
<evidence type="ECO:0000256" key="1">
    <source>
        <dbReference type="ARBA" id="ARBA00022801"/>
    </source>
</evidence>
<protein>
    <submittedName>
        <fullName evidence="6">Endoglucanase</fullName>
    </submittedName>
</protein>
<dbReference type="Proteomes" id="UP000293172">
    <property type="component" value="Unassembled WGS sequence"/>
</dbReference>